<evidence type="ECO:0000313" key="12">
    <source>
        <dbReference type="Proteomes" id="UP000233256"/>
    </source>
</evidence>
<comment type="pathway">
    <text evidence="1 8">Amino-acid biosynthesis; L-histidine biosynthesis; L-histidine from 5-phospho-alpha-D-ribose 1-diphosphate: step 8/9.</text>
</comment>
<dbReference type="InterPro" id="IPR010140">
    <property type="entry name" value="Histidinol_P_phosphatase_HisJ"/>
</dbReference>
<feature type="region of interest" description="Disordered" evidence="9">
    <location>
        <begin position="1"/>
        <end position="20"/>
    </location>
</feature>
<dbReference type="SUPFAM" id="SSF89550">
    <property type="entry name" value="PHP domain-like"/>
    <property type="match status" value="1"/>
</dbReference>
<proteinExistence type="inferred from homology"/>
<evidence type="ECO:0000313" key="11">
    <source>
        <dbReference type="EMBL" id="PKK89995.1"/>
    </source>
</evidence>
<evidence type="ECO:0000256" key="1">
    <source>
        <dbReference type="ARBA" id="ARBA00004970"/>
    </source>
</evidence>
<comment type="similarity">
    <text evidence="2 8">Belongs to the PHP hydrolase family. HisK subfamily.</text>
</comment>
<protein>
    <recommendedName>
        <fullName evidence="3 8">Histidinol-phosphatase</fullName>
        <shortName evidence="8">HolPase</shortName>
        <ecNumber evidence="3 8">3.1.3.15</ecNumber>
    </recommendedName>
</protein>
<evidence type="ECO:0000256" key="7">
    <source>
        <dbReference type="ARBA" id="ARBA00049158"/>
    </source>
</evidence>
<dbReference type="Proteomes" id="UP000233256">
    <property type="component" value="Unassembled WGS sequence"/>
</dbReference>
<evidence type="ECO:0000256" key="9">
    <source>
        <dbReference type="SAM" id="MobiDB-lite"/>
    </source>
</evidence>
<dbReference type="EMBL" id="PGXC01000009">
    <property type="protein sequence ID" value="PKK89995.1"/>
    <property type="molecule type" value="Genomic_DNA"/>
</dbReference>
<dbReference type="GO" id="GO:0004401">
    <property type="term" value="F:histidinol-phosphatase activity"/>
    <property type="evidence" value="ECO:0007669"/>
    <property type="project" value="UniProtKB-UniRule"/>
</dbReference>
<evidence type="ECO:0000256" key="5">
    <source>
        <dbReference type="ARBA" id="ARBA00022801"/>
    </source>
</evidence>
<dbReference type="Pfam" id="PF02811">
    <property type="entry name" value="PHP"/>
    <property type="match status" value="1"/>
</dbReference>
<feature type="domain" description="Polymerase/histidinol phosphatase N-terminal" evidence="10">
    <location>
        <begin position="4"/>
        <end position="84"/>
    </location>
</feature>
<dbReference type="NCBIfam" id="TIGR01856">
    <property type="entry name" value="hisJ_fam"/>
    <property type="match status" value="1"/>
</dbReference>
<feature type="compositionally biased region" description="Basic and acidic residues" evidence="9">
    <location>
        <begin position="1"/>
        <end position="15"/>
    </location>
</feature>
<evidence type="ECO:0000256" key="3">
    <source>
        <dbReference type="ARBA" id="ARBA00013085"/>
    </source>
</evidence>
<dbReference type="UniPathway" id="UPA00031">
    <property type="reaction ID" value="UER00013"/>
</dbReference>
<dbReference type="AlphaFoldDB" id="A0A2N1PNS1"/>
<organism evidence="11 12">
    <name type="scientific">Candidatus Wallbacteria bacterium HGW-Wallbacteria-1</name>
    <dbReference type="NCBI Taxonomy" id="2013854"/>
    <lineage>
        <taxon>Bacteria</taxon>
        <taxon>Candidatus Walliibacteriota</taxon>
    </lineage>
</organism>
<dbReference type="InterPro" id="IPR003141">
    <property type="entry name" value="Pol/His_phosphatase_N"/>
</dbReference>
<dbReference type="PANTHER" id="PTHR21039:SF0">
    <property type="entry name" value="HISTIDINOL-PHOSPHATASE"/>
    <property type="match status" value="1"/>
</dbReference>
<dbReference type="GO" id="GO:0000105">
    <property type="term" value="P:L-histidine biosynthetic process"/>
    <property type="evidence" value="ECO:0007669"/>
    <property type="project" value="UniProtKB-UniRule"/>
</dbReference>
<dbReference type="PANTHER" id="PTHR21039">
    <property type="entry name" value="HISTIDINOL PHOSPHATASE-RELATED"/>
    <property type="match status" value="1"/>
</dbReference>
<dbReference type="InterPro" id="IPR004013">
    <property type="entry name" value="PHP_dom"/>
</dbReference>
<evidence type="ECO:0000256" key="4">
    <source>
        <dbReference type="ARBA" id="ARBA00022605"/>
    </source>
</evidence>
<dbReference type="GO" id="GO:0005737">
    <property type="term" value="C:cytoplasm"/>
    <property type="evidence" value="ECO:0007669"/>
    <property type="project" value="TreeGrafter"/>
</dbReference>
<evidence type="ECO:0000259" key="10">
    <source>
        <dbReference type="SMART" id="SM00481"/>
    </source>
</evidence>
<evidence type="ECO:0000256" key="8">
    <source>
        <dbReference type="RuleBase" id="RU366003"/>
    </source>
</evidence>
<keyword evidence="5 8" id="KW-0378">Hydrolase</keyword>
<sequence>MKIYDTHVHSNHSEDSDTPPEMMIRSAIQSGIAGICFTDHWDPGDPDVTSNLDFDAYVAEILSLRARYADRIDIILGIEVGVQPHMISHINSCLGSYEFDYVIASLHCVSNVSVGICPGRLFESAENLAAPCGDSLRQALQCLRELDRYDAYGHADYILRYLPGGPGLDARGNQCDFFTLGLEHELDELLGELISRGKALEINTSGYRYGLNRHHPGSRILDRYRQLGGRVVSLGSDAHMPSHLGYRFQEAALCIQQYGFTIDDSVFSRGMR</sequence>
<keyword evidence="4 8" id="KW-0028">Amino-acid biosynthesis</keyword>
<dbReference type="Gene3D" id="3.20.20.140">
    <property type="entry name" value="Metal-dependent hydrolases"/>
    <property type="match status" value="1"/>
</dbReference>
<dbReference type="SMART" id="SM00481">
    <property type="entry name" value="POLIIIAc"/>
    <property type="match status" value="1"/>
</dbReference>
<evidence type="ECO:0000256" key="6">
    <source>
        <dbReference type="ARBA" id="ARBA00023102"/>
    </source>
</evidence>
<dbReference type="EC" id="3.1.3.15" evidence="3 8"/>
<evidence type="ECO:0000256" key="2">
    <source>
        <dbReference type="ARBA" id="ARBA00009152"/>
    </source>
</evidence>
<gene>
    <name evidence="11" type="ORF">CVV64_11760</name>
</gene>
<keyword evidence="6 8" id="KW-0368">Histidine biosynthesis</keyword>
<comment type="caution">
    <text evidence="11">The sequence shown here is derived from an EMBL/GenBank/DDBJ whole genome shotgun (WGS) entry which is preliminary data.</text>
</comment>
<dbReference type="InterPro" id="IPR016195">
    <property type="entry name" value="Pol/histidinol_Pase-like"/>
</dbReference>
<comment type="catalytic activity">
    <reaction evidence="7 8">
        <text>L-histidinol phosphate + H2O = L-histidinol + phosphate</text>
        <dbReference type="Rhea" id="RHEA:14465"/>
        <dbReference type="ChEBI" id="CHEBI:15377"/>
        <dbReference type="ChEBI" id="CHEBI:43474"/>
        <dbReference type="ChEBI" id="CHEBI:57699"/>
        <dbReference type="ChEBI" id="CHEBI:57980"/>
        <dbReference type="EC" id="3.1.3.15"/>
    </reaction>
</comment>
<reference evidence="11 12" key="1">
    <citation type="journal article" date="2017" name="ISME J.">
        <title>Potential for microbial H2 and metal transformations associated with novel bacteria and archaea in deep terrestrial subsurface sediments.</title>
        <authorList>
            <person name="Hernsdorf A.W."/>
            <person name="Amano Y."/>
            <person name="Miyakawa K."/>
            <person name="Ise K."/>
            <person name="Suzuki Y."/>
            <person name="Anantharaman K."/>
            <person name="Probst A."/>
            <person name="Burstein D."/>
            <person name="Thomas B.C."/>
            <person name="Banfield J.F."/>
        </authorList>
    </citation>
    <scope>NUCLEOTIDE SEQUENCE [LARGE SCALE GENOMIC DNA]</scope>
    <source>
        <strain evidence="11">HGW-Wallbacteria-1</strain>
    </source>
</reference>
<name>A0A2N1PNS1_9BACT</name>
<accession>A0A2N1PNS1</accession>